<dbReference type="Pfam" id="PF02558">
    <property type="entry name" value="ApbA"/>
    <property type="match status" value="1"/>
</dbReference>
<dbReference type="GO" id="GO:0050661">
    <property type="term" value="F:NADP binding"/>
    <property type="evidence" value="ECO:0007669"/>
    <property type="project" value="TreeGrafter"/>
</dbReference>
<organism evidence="13 14">
    <name type="scientific">Halopseudomonas litoralis</name>
    <dbReference type="NCBI Taxonomy" id="797277"/>
    <lineage>
        <taxon>Bacteria</taxon>
        <taxon>Pseudomonadati</taxon>
        <taxon>Pseudomonadota</taxon>
        <taxon>Gammaproteobacteria</taxon>
        <taxon>Pseudomonadales</taxon>
        <taxon>Pseudomonadaceae</taxon>
        <taxon>Halopseudomonas</taxon>
    </lineage>
</organism>
<dbReference type="InterPro" id="IPR008927">
    <property type="entry name" value="6-PGluconate_DH-like_C_sf"/>
</dbReference>
<dbReference type="STRING" id="797277.SAMN05216198_2391"/>
<evidence type="ECO:0000256" key="6">
    <source>
        <dbReference type="ARBA" id="ARBA00022857"/>
    </source>
</evidence>
<dbReference type="Gene3D" id="1.10.1040.10">
    <property type="entry name" value="N-(1-d-carboxylethyl)-l-norvaline Dehydrogenase, domain 2"/>
    <property type="match status" value="1"/>
</dbReference>
<evidence type="ECO:0000256" key="5">
    <source>
        <dbReference type="ARBA" id="ARBA00022655"/>
    </source>
</evidence>
<dbReference type="Gene3D" id="3.40.50.720">
    <property type="entry name" value="NAD(P)-binding Rossmann-like Domain"/>
    <property type="match status" value="1"/>
</dbReference>
<keyword evidence="7 10" id="KW-0560">Oxidoreductase</keyword>
<comment type="similarity">
    <text evidence="2 10">Belongs to the ketopantoate reductase family.</text>
</comment>
<dbReference type="PANTHER" id="PTHR43765:SF2">
    <property type="entry name" value="2-DEHYDROPANTOATE 2-REDUCTASE"/>
    <property type="match status" value="1"/>
</dbReference>
<dbReference type="InterPro" id="IPR013332">
    <property type="entry name" value="KPR_N"/>
</dbReference>
<reference evidence="14" key="1">
    <citation type="submission" date="2016-10" db="EMBL/GenBank/DDBJ databases">
        <authorList>
            <person name="Varghese N."/>
            <person name="Submissions S."/>
        </authorList>
    </citation>
    <scope>NUCLEOTIDE SEQUENCE [LARGE SCALE GENOMIC DNA]</scope>
    <source>
        <strain evidence="14">2SM5</strain>
    </source>
</reference>
<evidence type="ECO:0000259" key="11">
    <source>
        <dbReference type="Pfam" id="PF02558"/>
    </source>
</evidence>
<dbReference type="PANTHER" id="PTHR43765">
    <property type="entry name" value="2-DEHYDROPANTOATE 2-REDUCTASE-RELATED"/>
    <property type="match status" value="1"/>
</dbReference>
<evidence type="ECO:0000256" key="1">
    <source>
        <dbReference type="ARBA" id="ARBA00004994"/>
    </source>
</evidence>
<name>A0A1H1TSP1_9GAMM</name>
<evidence type="ECO:0000313" key="13">
    <source>
        <dbReference type="EMBL" id="SDS63345.1"/>
    </source>
</evidence>
<evidence type="ECO:0000256" key="2">
    <source>
        <dbReference type="ARBA" id="ARBA00007870"/>
    </source>
</evidence>
<feature type="domain" description="Ketopantoate reductase N-terminal" evidence="11">
    <location>
        <begin position="6"/>
        <end position="154"/>
    </location>
</feature>
<evidence type="ECO:0000259" key="12">
    <source>
        <dbReference type="Pfam" id="PF08546"/>
    </source>
</evidence>
<comment type="function">
    <text evidence="10">Catalyzes the NADPH-dependent reduction of ketopantoate into pantoic acid.</text>
</comment>
<dbReference type="OrthoDB" id="6530772at2"/>
<dbReference type="InterPro" id="IPR036291">
    <property type="entry name" value="NAD(P)-bd_dom_sf"/>
</dbReference>
<protein>
    <recommendedName>
        <fullName evidence="4 10">2-dehydropantoate 2-reductase</fullName>
        <ecNumber evidence="3 10">1.1.1.169</ecNumber>
    </recommendedName>
    <alternativeName>
        <fullName evidence="8 10">Ketopantoate reductase</fullName>
    </alternativeName>
</protein>
<dbReference type="NCBIfam" id="TIGR00745">
    <property type="entry name" value="apbA_panE"/>
    <property type="match status" value="1"/>
</dbReference>
<evidence type="ECO:0000256" key="4">
    <source>
        <dbReference type="ARBA" id="ARBA00019465"/>
    </source>
</evidence>
<dbReference type="UniPathway" id="UPA00028">
    <property type="reaction ID" value="UER00004"/>
</dbReference>
<dbReference type="GO" id="GO:0005737">
    <property type="term" value="C:cytoplasm"/>
    <property type="evidence" value="ECO:0007669"/>
    <property type="project" value="TreeGrafter"/>
</dbReference>
<sequence>MPDVLHILGGGSLGLLWASRCIQAGIDCRLILHTPAALQQWHSREDALLFEQQGATRALKAPAELADSSPAPINKLIVTTKAWAVAEALESVAPRLNADSELLLLQNGLGSQQAVRLRFPTQRVLYASVTDGAWKRAANHVVWAGAGQTTLGDPQHGPAPGWLSLLTTAGIDWRWEQNMLPALWMKLAINCAINPVTALHDCPNGQVLERAGPMFAPLLAELHALLASQRVSLSLSELTQRVTTVIQATASNSSSMRQDVHAGRRTEIDFILGYACRTARQVGLSTPVLDDLHRQLQRHLATLGLPQD</sequence>
<dbReference type="InterPro" id="IPR003710">
    <property type="entry name" value="ApbA"/>
</dbReference>
<evidence type="ECO:0000256" key="7">
    <source>
        <dbReference type="ARBA" id="ARBA00023002"/>
    </source>
</evidence>
<evidence type="ECO:0000256" key="3">
    <source>
        <dbReference type="ARBA" id="ARBA00013014"/>
    </source>
</evidence>
<keyword evidence="5 10" id="KW-0566">Pantothenate biosynthesis</keyword>
<keyword evidence="14" id="KW-1185">Reference proteome</keyword>
<comment type="catalytic activity">
    <reaction evidence="9 10">
        <text>(R)-pantoate + NADP(+) = 2-dehydropantoate + NADPH + H(+)</text>
        <dbReference type="Rhea" id="RHEA:16233"/>
        <dbReference type="ChEBI" id="CHEBI:11561"/>
        <dbReference type="ChEBI" id="CHEBI:15378"/>
        <dbReference type="ChEBI" id="CHEBI:15980"/>
        <dbReference type="ChEBI" id="CHEBI:57783"/>
        <dbReference type="ChEBI" id="CHEBI:58349"/>
        <dbReference type="EC" id="1.1.1.169"/>
    </reaction>
</comment>
<accession>A0A1H1TSP1</accession>
<dbReference type="Pfam" id="PF08546">
    <property type="entry name" value="ApbA_C"/>
    <property type="match status" value="1"/>
</dbReference>
<feature type="domain" description="Ketopantoate reductase C-terminal" evidence="12">
    <location>
        <begin position="178"/>
        <end position="297"/>
    </location>
</feature>
<dbReference type="SUPFAM" id="SSF48179">
    <property type="entry name" value="6-phosphogluconate dehydrogenase C-terminal domain-like"/>
    <property type="match status" value="1"/>
</dbReference>
<dbReference type="InterPro" id="IPR013328">
    <property type="entry name" value="6PGD_dom2"/>
</dbReference>
<dbReference type="InterPro" id="IPR050838">
    <property type="entry name" value="Ketopantoate_reductase"/>
</dbReference>
<evidence type="ECO:0000256" key="8">
    <source>
        <dbReference type="ARBA" id="ARBA00032024"/>
    </source>
</evidence>
<dbReference type="EMBL" id="LT629748">
    <property type="protein sequence ID" value="SDS63345.1"/>
    <property type="molecule type" value="Genomic_DNA"/>
</dbReference>
<dbReference type="SUPFAM" id="SSF51735">
    <property type="entry name" value="NAD(P)-binding Rossmann-fold domains"/>
    <property type="match status" value="1"/>
</dbReference>
<proteinExistence type="inferred from homology"/>
<evidence type="ECO:0000256" key="9">
    <source>
        <dbReference type="ARBA" id="ARBA00048793"/>
    </source>
</evidence>
<dbReference type="AlphaFoldDB" id="A0A1H1TSP1"/>
<keyword evidence="6 10" id="KW-0521">NADP</keyword>
<gene>
    <name evidence="13" type="ORF">SAMN05216198_2391</name>
</gene>
<evidence type="ECO:0000313" key="14">
    <source>
        <dbReference type="Proteomes" id="UP000243426"/>
    </source>
</evidence>
<evidence type="ECO:0000256" key="10">
    <source>
        <dbReference type="RuleBase" id="RU362068"/>
    </source>
</evidence>
<comment type="pathway">
    <text evidence="1 10">Cofactor biosynthesis; (R)-pantothenate biosynthesis; (R)-pantoate from 3-methyl-2-oxobutanoate: step 2/2.</text>
</comment>
<dbReference type="GO" id="GO:0015940">
    <property type="term" value="P:pantothenate biosynthetic process"/>
    <property type="evidence" value="ECO:0007669"/>
    <property type="project" value="UniProtKB-UniPathway"/>
</dbReference>
<dbReference type="EC" id="1.1.1.169" evidence="3 10"/>
<dbReference type="Proteomes" id="UP000243426">
    <property type="component" value="Chromosome I"/>
</dbReference>
<dbReference type="InterPro" id="IPR013752">
    <property type="entry name" value="KPA_reductase"/>
</dbReference>
<dbReference type="GO" id="GO:0008677">
    <property type="term" value="F:2-dehydropantoate 2-reductase activity"/>
    <property type="evidence" value="ECO:0007669"/>
    <property type="project" value="UniProtKB-EC"/>
</dbReference>